<evidence type="ECO:0000313" key="1">
    <source>
        <dbReference type="EMBL" id="MDP9959144.1"/>
    </source>
</evidence>
<reference evidence="1 2" key="1">
    <citation type="submission" date="2023-07" db="EMBL/GenBank/DDBJ databases">
        <title>Sorghum-associated microbial communities from plants grown in Nebraska, USA.</title>
        <authorList>
            <person name="Schachtman D."/>
        </authorList>
    </citation>
    <scope>NUCLEOTIDE SEQUENCE [LARGE SCALE GENOMIC DNA]</scope>
    <source>
        <strain evidence="1 2">CC351</strain>
    </source>
</reference>
<dbReference type="EMBL" id="JAUSRL010000002">
    <property type="protein sequence ID" value="MDP9959144.1"/>
    <property type="molecule type" value="Genomic_DNA"/>
</dbReference>
<organism evidence="1 2">
    <name type="scientific">Chryseobacterium lathyri</name>
    <dbReference type="NCBI Taxonomy" id="395933"/>
    <lineage>
        <taxon>Bacteria</taxon>
        <taxon>Pseudomonadati</taxon>
        <taxon>Bacteroidota</taxon>
        <taxon>Flavobacteriia</taxon>
        <taxon>Flavobacteriales</taxon>
        <taxon>Weeksellaceae</taxon>
        <taxon>Chryseobacterium group</taxon>
        <taxon>Chryseobacterium</taxon>
    </lineage>
</organism>
<gene>
    <name evidence="1" type="ORF">J2T04_001023</name>
</gene>
<comment type="caution">
    <text evidence="1">The sequence shown here is derived from an EMBL/GenBank/DDBJ whole genome shotgun (WGS) entry which is preliminary data.</text>
</comment>
<protein>
    <submittedName>
        <fullName evidence="1">Uncharacterized protein</fullName>
    </submittedName>
</protein>
<keyword evidence="2" id="KW-1185">Reference proteome</keyword>
<sequence length="39" mass="4630">MVPEKNMVIVKTGFYNRLEADEKQRPLQVKLLIEELSRL</sequence>
<dbReference type="Proteomes" id="UP001235513">
    <property type="component" value="Unassembled WGS sequence"/>
</dbReference>
<evidence type="ECO:0000313" key="2">
    <source>
        <dbReference type="Proteomes" id="UP001235513"/>
    </source>
</evidence>
<proteinExistence type="predicted"/>
<name>A0ABT9SI84_9FLAO</name>
<accession>A0ABT9SI84</accession>